<dbReference type="Gene3D" id="1.10.1660.10">
    <property type="match status" value="1"/>
</dbReference>
<comment type="caution">
    <text evidence="4">The sequence shown here is derived from an EMBL/GenBank/DDBJ whole genome shotgun (WGS) entry which is preliminary data.</text>
</comment>
<dbReference type="Proteomes" id="UP001569428">
    <property type="component" value="Unassembled WGS sequence"/>
</dbReference>
<organism evidence="4 5">
    <name type="scientific">Microbulbifer epialgicus</name>
    <dbReference type="NCBI Taxonomy" id="393907"/>
    <lineage>
        <taxon>Bacteria</taxon>
        <taxon>Pseudomonadati</taxon>
        <taxon>Pseudomonadota</taxon>
        <taxon>Gammaproteobacteria</taxon>
        <taxon>Cellvibrionales</taxon>
        <taxon>Microbulbiferaceae</taxon>
        <taxon>Microbulbifer</taxon>
    </lineage>
</organism>
<protein>
    <submittedName>
        <fullName evidence="4">Cd(II)/Pb(II)-responsive transcriptional regulator</fullName>
    </submittedName>
</protein>
<dbReference type="PROSITE" id="PS00552">
    <property type="entry name" value="HTH_MERR_1"/>
    <property type="match status" value="1"/>
</dbReference>
<evidence type="ECO:0000259" key="3">
    <source>
        <dbReference type="PROSITE" id="PS50937"/>
    </source>
</evidence>
<keyword evidence="1" id="KW-0238">DNA-binding</keyword>
<dbReference type="NCBIfam" id="TIGR02047">
    <property type="entry name" value="CadR-PbrR"/>
    <property type="match status" value="1"/>
</dbReference>
<dbReference type="EMBL" id="JBGMEK010000073">
    <property type="protein sequence ID" value="MFA0813149.1"/>
    <property type="molecule type" value="Genomic_DNA"/>
</dbReference>
<name>A0ABV4P482_9GAMM</name>
<dbReference type="PRINTS" id="PR00040">
    <property type="entry name" value="HTHMERR"/>
</dbReference>
<dbReference type="PANTHER" id="PTHR30204:SF92">
    <property type="entry name" value="HTH-TYPE TRANSCRIPTIONAL REGULATOR ZNTR"/>
    <property type="match status" value="1"/>
</dbReference>
<dbReference type="InterPro" id="IPR047057">
    <property type="entry name" value="MerR_fam"/>
</dbReference>
<evidence type="ECO:0000256" key="1">
    <source>
        <dbReference type="ARBA" id="ARBA00023125"/>
    </source>
</evidence>
<dbReference type="SUPFAM" id="SSF46955">
    <property type="entry name" value="Putative DNA-binding domain"/>
    <property type="match status" value="1"/>
</dbReference>
<dbReference type="CDD" id="cd04784">
    <property type="entry name" value="HTH_CadR-PbrR"/>
    <property type="match status" value="1"/>
</dbReference>
<feature type="domain" description="HTH merR-type" evidence="3">
    <location>
        <begin position="1"/>
        <end position="71"/>
    </location>
</feature>
<dbReference type="SMART" id="SM00422">
    <property type="entry name" value="HTH_MERR"/>
    <property type="match status" value="1"/>
</dbReference>
<evidence type="ECO:0000313" key="5">
    <source>
        <dbReference type="Proteomes" id="UP001569428"/>
    </source>
</evidence>
<dbReference type="PANTHER" id="PTHR30204">
    <property type="entry name" value="REDOX-CYCLING DRUG-SENSING TRANSCRIPTIONAL ACTIVATOR SOXR"/>
    <property type="match status" value="1"/>
</dbReference>
<dbReference type="InterPro" id="IPR000551">
    <property type="entry name" value="MerR-type_HTH_dom"/>
</dbReference>
<keyword evidence="5" id="KW-1185">Reference proteome</keyword>
<evidence type="ECO:0000256" key="2">
    <source>
        <dbReference type="SAM" id="Coils"/>
    </source>
</evidence>
<dbReference type="RefSeq" id="WP_371840922.1">
    <property type="nucleotide sequence ID" value="NZ_JBGMEK010000073.1"/>
</dbReference>
<proteinExistence type="predicted"/>
<evidence type="ECO:0000313" key="4">
    <source>
        <dbReference type="EMBL" id="MFA0813149.1"/>
    </source>
</evidence>
<dbReference type="PROSITE" id="PS50937">
    <property type="entry name" value="HTH_MERR_2"/>
    <property type="match status" value="1"/>
</dbReference>
<accession>A0ABV4P482</accession>
<feature type="coiled-coil region" evidence="2">
    <location>
        <begin position="76"/>
        <end position="113"/>
    </location>
</feature>
<dbReference type="InterPro" id="IPR011791">
    <property type="entry name" value="CadR-PbrR"/>
</dbReference>
<keyword evidence="2" id="KW-0175">Coiled coil</keyword>
<sequence>MSYRIGEAAKRAGCKVETVRYYEQAGLLPEPARTEGNFRLYSEAHLEQLRFIRHCRSLDMPLEDIRNLLELKAQPIENCAEINELIDEQIRRVEEQMALLIQLRRSLQELRGQCIGPEVTGTCEIIRGLSDCQCHGGADSTV</sequence>
<gene>
    <name evidence="4" type="primary">cadR</name>
    <name evidence="4" type="ORF">ACCI49_19805</name>
</gene>
<dbReference type="InterPro" id="IPR009061">
    <property type="entry name" value="DNA-bd_dom_put_sf"/>
</dbReference>
<dbReference type="Pfam" id="PF13411">
    <property type="entry name" value="MerR_1"/>
    <property type="match status" value="1"/>
</dbReference>
<reference evidence="4 5" key="1">
    <citation type="submission" date="2024-08" db="EMBL/GenBank/DDBJ databases">
        <authorList>
            <person name="Ishaq N."/>
        </authorList>
    </citation>
    <scope>NUCLEOTIDE SEQUENCE [LARGE SCALE GENOMIC DNA]</scope>
    <source>
        <strain evidence="4 5">DSM 18651</strain>
    </source>
</reference>